<organism evidence="1 2">
    <name type="scientific">Caulifigura coniformis</name>
    <dbReference type="NCBI Taxonomy" id="2527983"/>
    <lineage>
        <taxon>Bacteria</taxon>
        <taxon>Pseudomonadati</taxon>
        <taxon>Planctomycetota</taxon>
        <taxon>Planctomycetia</taxon>
        <taxon>Planctomycetales</taxon>
        <taxon>Planctomycetaceae</taxon>
        <taxon>Caulifigura</taxon>
    </lineage>
</organism>
<dbReference type="AlphaFoldDB" id="A0A517S8A2"/>
<reference evidence="1 2" key="1">
    <citation type="submission" date="2019-02" db="EMBL/GenBank/DDBJ databases">
        <title>Deep-cultivation of Planctomycetes and their phenomic and genomic characterization uncovers novel biology.</title>
        <authorList>
            <person name="Wiegand S."/>
            <person name="Jogler M."/>
            <person name="Boedeker C."/>
            <person name="Pinto D."/>
            <person name="Vollmers J."/>
            <person name="Rivas-Marin E."/>
            <person name="Kohn T."/>
            <person name="Peeters S.H."/>
            <person name="Heuer A."/>
            <person name="Rast P."/>
            <person name="Oberbeckmann S."/>
            <person name="Bunk B."/>
            <person name="Jeske O."/>
            <person name="Meyerdierks A."/>
            <person name="Storesund J.E."/>
            <person name="Kallscheuer N."/>
            <person name="Luecker S."/>
            <person name="Lage O.M."/>
            <person name="Pohl T."/>
            <person name="Merkel B.J."/>
            <person name="Hornburger P."/>
            <person name="Mueller R.-W."/>
            <person name="Bruemmer F."/>
            <person name="Labrenz M."/>
            <person name="Spormann A.M."/>
            <person name="Op den Camp H."/>
            <person name="Overmann J."/>
            <person name="Amann R."/>
            <person name="Jetten M.S.M."/>
            <person name="Mascher T."/>
            <person name="Medema M.H."/>
            <person name="Devos D.P."/>
            <person name="Kaster A.-K."/>
            <person name="Ovreas L."/>
            <person name="Rohde M."/>
            <person name="Galperin M.Y."/>
            <person name="Jogler C."/>
        </authorList>
    </citation>
    <scope>NUCLEOTIDE SEQUENCE [LARGE SCALE GENOMIC DNA]</scope>
    <source>
        <strain evidence="1 2">Pan44</strain>
    </source>
</reference>
<accession>A0A517S8A2</accession>
<dbReference type="Proteomes" id="UP000315700">
    <property type="component" value="Chromosome"/>
</dbReference>
<dbReference type="KEGG" id="ccos:Pan44_03590"/>
<name>A0A517S8A2_9PLAN</name>
<dbReference type="InParanoid" id="A0A517S8A2"/>
<keyword evidence="2" id="KW-1185">Reference proteome</keyword>
<sequence length="69" mass="7595">MQTSAEHSTVVAEGSPQSMPIIHNCVPQLDFDGVFSSGPANRKNCRRSLMPATFSHYRVLVHKVSSPVR</sequence>
<protein>
    <submittedName>
        <fullName evidence="1">Uncharacterized protein</fullName>
    </submittedName>
</protein>
<proteinExistence type="predicted"/>
<evidence type="ECO:0000313" key="2">
    <source>
        <dbReference type="Proteomes" id="UP000315700"/>
    </source>
</evidence>
<dbReference type="EMBL" id="CP036271">
    <property type="protein sequence ID" value="QDT52349.1"/>
    <property type="molecule type" value="Genomic_DNA"/>
</dbReference>
<gene>
    <name evidence="1" type="ORF">Pan44_03590</name>
</gene>
<evidence type="ECO:0000313" key="1">
    <source>
        <dbReference type="EMBL" id="QDT52349.1"/>
    </source>
</evidence>